<protein>
    <submittedName>
        <fullName evidence="1">Uncharacterized protein</fullName>
    </submittedName>
</protein>
<keyword evidence="3" id="KW-1185">Reference proteome</keyword>
<gene>
    <name evidence="1" type="ORF">PSECIP111854_00627</name>
    <name evidence="2" type="ORF">PSECIP111951_02175</name>
</gene>
<name>A0A9W4QS69_9GAMM</name>
<organism evidence="1 3">
    <name type="scientific">Pseudoalteromonas holothuriae</name>
    <dbReference type="NCBI Taxonomy" id="2963714"/>
    <lineage>
        <taxon>Bacteria</taxon>
        <taxon>Pseudomonadati</taxon>
        <taxon>Pseudomonadota</taxon>
        <taxon>Gammaproteobacteria</taxon>
        <taxon>Alteromonadales</taxon>
        <taxon>Pseudoalteromonadaceae</taxon>
        <taxon>Pseudoalteromonas</taxon>
    </lineage>
</organism>
<reference evidence="1 4" key="1">
    <citation type="submission" date="2022-07" db="EMBL/GenBank/DDBJ databases">
        <authorList>
            <person name="Criscuolo A."/>
        </authorList>
    </citation>
    <scope>NUCLEOTIDE SEQUENCE</scope>
    <source>
        <strain evidence="4">CIP 111951</strain>
        <strain evidence="1">CIP111854</strain>
        <strain evidence="2">CIP111951</strain>
    </source>
</reference>
<comment type="caution">
    <text evidence="1">The sequence shown here is derived from an EMBL/GenBank/DDBJ whole genome shotgun (WGS) entry which is preliminary data.</text>
</comment>
<proteinExistence type="predicted"/>
<evidence type="ECO:0000313" key="3">
    <source>
        <dbReference type="Proteomes" id="UP001152467"/>
    </source>
</evidence>
<dbReference type="Proteomes" id="UP001152485">
    <property type="component" value="Unassembled WGS sequence"/>
</dbReference>
<evidence type="ECO:0000313" key="2">
    <source>
        <dbReference type="EMBL" id="CAH9059965.1"/>
    </source>
</evidence>
<dbReference type="AlphaFoldDB" id="A0A9W4QS69"/>
<dbReference type="Proteomes" id="UP001152467">
    <property type="component" value="Unassembled WGS sequence"/>
</dbReference>
<dbReference type="EMBL" id="CAMAPC010000002">
    <property type="protein sequence ID" value="CAH9050902.1"/>
    <property type="molecule type" value="Genomic_DNA"/>
</dbReference>
<evidence type="ECO:0000313" key="4">
    <source>
        <dbReference type="Proteomes" id="UP001152485"/>
    </source>
</evidence>
<accession>A0A9W4QS69</accession>
<evidence type="ECO:0000313" key="1">
    <source>
        <dbReference type="EMBL" id="CAH9050902.1"/>
    </source>
</evidence>
<dbReference type="EMBL" id="CAMAPD010000009">
    <property type="protein sequence ID" value="CAH9059965.1"/>
    <property type="molecule type" value="Genomic_DNA"/>
</dbReference>
<sequence>MVAGYFQLSGCKLHGIVVRGGSNQGGNLHNEEA</sequence>